<proteinExistence type="predicted"/>
<feature type="compositionally biased region" description="Basic and acidic residues" evidence="4">
    <location>
        <begin position="614"/>
        <end position="629"/>
    </location>
</feature>
<dbReference type="PANTHER" id="PTHR10380">
    <property type="entry name" value="CUTICLE PROTEIN"/>
    <property type="match status" value="1"/>
</dbReference>
<dbReference type="Pfam" id="PF00379">
    <property type="entry name" value="Chitin_bind_4"/>
    <property type="match status" value="1"/>
</dbReference>
<feature type="region of interest" description="Disordered" evidence="4">
    <location>
        <begin position="829"/>
        <end position="853"/>
    </location>
</feature>
<dbReference type="PROSITE" id="PS00233">
    <property type="entry name" value="CHIT_BIND_RR_1"/>
    <property type="match status" value="1"/>
</dbReference>
<feature type="compositionally biased region" description="Basic and acidic residues" evidence="4">
    <location>
        <begin position="836"/>
        <end position="853"/>
    </location>
</feature>
<feature type="region of interest" description="Disordered" evidence="4">
    <location>
        <begin position="171"/>
        <end position="210"/>
    </location>
</feature>
<dbReference type="Proteomes" id="UP001153292">
    <property type="component" value="Chromosome 14"/>
</dbReference>
<reference evidence="5" key="1">
    <citation type="submission" date="2021-12" db="EMBL/GenBank/DDBJ databases">
        <authorList>
            <person name="King R."/>
        </authorList>
    </citation>
    <scope>NUCLEOTIDE SEQUENCE</scope>
</reference>
<keyword evidence="1 3" id="KW-0193">Cuticle</keyword>
<dbReference type="InterPro" id="IPR050468">
    <property type="entry name" value="Cuticle_Struct_Prot"/>
</dbReference>
<evidence type="ECO:0000256" key="4">
    <source>
        <dbReference type="SAM" id="MobiDB-lite"/>
    </source>
</evidence>
<keyword evidence="6" id="KW-1185">Reference proteome</keyword>
<dbReference type="InterPro" id="IPR031311">
    <property type="entry name" value="CHIT_BIND_RR_consensus"/>
</dbReference>
<dbReference type="PANTHER" id="PTHR10380:SF173">
    <property type="entry name" value="CUTICULAR PROTEIN 47EF, ISOFORM C-RELATED"/>
    <property type="match status" value="1"/>
</dbReference>
<feature type="compositionally biased region" description="Polar residues" evidence="4">
    <location>
        <begin position="439"/>
        <end position="450"/>
    </location>
</feature>
<sequence>MFNAEVRKNQEKSLFCREEKTTSELSDIFHECLATAHCVRINICGIHFHYQSIFYWWERVTYKILKILFKGFDSFKMKLILLTAFVIKFTVEANEQYSFAPQFHKPSQGSYGSESSIFLPPESHTPIPYYPVKSQNNLPFPYLPPTGTKAPSVYPSPFPVILSSTLIPIFDDDDDEKEDKKRNNNNISSPSPHINNQKQNISENTARVQHAMRREMRANPKMGNYHNPIDRIDMRFQQQFATAQTQLNPGNQTPRNLIIDTHRNDIFDQIRSPSSQNPHYVAAHGFTISSTTEPAIPIIRLSNEMDLDGSFSYEALGADQTHYVQHSHMENLGSDKQEQVVEGSYSYVGDNGQTYTVNYIADSNGFRASGDHLPVAPPIPEIIQRAIQYNLAEEAKKPPHLRGWHDDEKDFDSNERGQQFAAPPPRNLFTGRTPEAFSHSFSQGTNSENNLAAASSSQIPVKSNPEYIIDQTRPKNNNQINNQIAPQITFLASQGAHVPSMNQQSAQQSISRIFYNDKSTMPQLINYDAGNKEAELEGNKALWRWQYGLNSNNFSQTPEKNTISRSFGEGDDIMINFSDMTPEQYTRMLHSEIGSNNKDSGTSAVYSNNNNQYHRNDIKNSSHMTKTENSEQSYQTSNYFFPSVNNVKTPQAESLPTSTTVSYANNSPLYYSNKDSSNFMSESYSTISTYGNFGSQSQSYTNQNEYNDIPYESKRTRALHVDSDTKSNIQNMNTIPVSNNASKVSFDYWSSIKIPDTEPHTITQVPTFYTSTNIPTFSNFYEEKMDFKPIHKPFQETRETTTVTPQTTTENIFKTNIFLKSINTNLKKSDSSNIDKGNEGEQTKTTHNKPVDDSKHIMQIPNKFSAETRTETADKYPKFNSYSKTVNDVKYLKAKPFELSDVINYITNKNLFESSKLKPKINNVNYDNYGQNNEMRYDMYQQEKNEDGSDKVIQRPHIFPRFNREERDELRGIVKNYKVLQRNNNAKNLESNSFHIRKDMTQPSIRTLQSSGLPPLGRAGPSMKTYIPPIYA</sequence>
<dbReference type="InterPro" id="IPR000618">
    <property type="entry name" value="Insect_cuticle"/>
</dbReference>
<feature type="region of interest" description="Disordered" evidence="4">
    <location>
        <begin position="398"/>
        <end position="457"/>
    </location>
</feature>
<evidence type="ECO:0000256" key="1">
    <source>
        <dbReference type="ARBA" id="ARBA00022460"/>
    </source>
</evidence>
<dbReference type="PROSITE" id="PS51155">
    <property type="entry name" value="CHIT_BIND_RR_2"/>
    <property type="match status" value="1"/>
</dbReference>
<evidence type="ECO:0000256" key="3">
    <source>
        <dbReference type="PROSITE-ProRule" id="PRU00497"/>
    </source>
</evidence>
<organism evidence="5 6">
    <name type="scientific">Chilo suppressalis</name>
    <name type="common">Asiatic rice borer moth</name>
    <dbReference type="NCBI Taxonomy" id="168631"/>
    <lineage>
        <taxon>Eukaryota</taxon>
        <taxon>Metazoa</taxon>
        <taxon>Ecdysozoa</taxon>
        <taxon>Arthropoda</taxon>
        <taxon>Hexapoda</taxon>
        <taxon>Insecta</taxon>
        <taxon>Pterygota</taxon>
        <taxon>Neoptera</taxon>
        <taxon>Endopterygota</taxon>
        <taxon>Lepidoptera</taxon>
        <taxon>Glossata</taxon>
        <taxon>Ditrysia</taxon>
        <taxon>Pyraloidea</taxon>
        <taxon>Crambidae</taxon>
        <taxon>Crambinae</taxon>
        <taxon>Chilo</taxon>
    </lineage>
</organism>
<evidence type="ECO:0000313" key="5">
    <source>
        <dbReference type="EMBL" id="CAH0674658.1"/>
    </source>
</evidence>
<feature type="compositionally biased region" description="Low complexity" evidence="4">
    <location>
        <begin position="184"/>
        <end position="196"/>
    </location>
</feature>
<name>A0ABN8ECA7_CHISP</name>
<keyword evidence="2" id="KW-0732">Signal</keyword>
<feature type="region of interest" description="Disordered" evidence="4">
    <location>
        <begin position="612"/>
        <end position="633"/>
    </location>
</feature>
<dbReference type="EMBL" id="OU963907">
    <property type="protein sequence ID" value="CAH0674658.1"/>
    <property type="molecule type" value="Genomic_DNA"/>
</dbReference>
<protein>
    <submittedName>
        <fullName evidence="5">Uncharacterized protein</fullName>
    </submittedName>
</protein>
<evidence type="ECO:0000256" key="2">
    <source>
        <dbReference type="ARBA" id="ARBA00022729"/>
    </source>
</evidence>
<feature type="compositionally biased region" description="Polar residues" evidence="4">
    <location>
        <begin position="197"/>
        <end position="207"/>
    </location>
</feature>
<evidence type="ECO:0000313" key="6">
    <source>
        <dbReference type="Proteomes" id="UP001153292"/>
    </source>
</evidence>
<feature type="compositionally biased region" description="Basic and acidic residues" evidence="4">
    <location>
        <begin position="398"/>
        <end position="415"/>
    </location>
</feature>
<gene>
    <name evidence="5" type="ORF">CHILSU_LOCUS2616</name>
</gene>
<accession>A0ABN8ECA7</accession>